<evidence type="ECO:0000313" key="2">
    <source>
        <dbReference type="EMBL" id="KAF1984209.1"/>
    </source>
</evidence>
<dbReference type="Proteomes" id="UP000800041">
    <property type="component" value="Unassembled WGS sequence"/>
</dbReference>
<dbReference type="AlphaFoldDB" id="A0A6G1GTX4"/>
<protein>
    <submittedName>
        <fullName evidence="2">Uncharacterized protein</fullName>
    </submittedName>
</protein>
<sequence length="247" mass="27355">MASSHPIRPSLKTLGDSIYPILEFKHLPSPLSRHVLRTRPFTTNRPRLSTTTTATSVTTIITPASASASASAPQAQAPSHLPRILQPSLWRTILPRRLLPSRPSTSPSRPWNPATTFIILGLLIGSQAIQLLVLKKEIAAFSRKAEGKIGLLKEVIRKVREGEEVDVEKMLGTGRDGEEREWEEVMREIEHEELWTRKAQREARRREKAAAAVLEGSNGQDDGKVAVADSGTDQSIPIPKPGRPQFY</sequence>
<reference evidence="2" key="1">
    <citation type="journal article" date="2020" name="Stud. Mycol.">
        <title>101 Dothideomycetes genomes: a test case for predicting lifestyles and emergence of pathogens.</title>
        <authorList>
            <person name="Haridas S."/>
            <person name="Albert R."/>
            <person name="Binder M."/>
            <person name="Bloem J."/>
            <person name="Labutti K."/>
            <person name="Salamov A."/>
            <person name="Andreopoulos B."/>
            <person name="Baker S."/>
            <person name="Barry K."/>
            <person name="Bills G."/>
            <person name="Bluhm B."/>
            <person name="Cannon C."/>
            <person name="Castanera R."/>
            <person name="Culley D."/>
            <person name="Daum C."/>
            <person name="Ezra D."/>
            <person name="Gonzalez J."/>
            <person name="Henrissat B."/>
            <person name="Kuo A."/>
            <person name="Liang C."/>
            <person name="Lipzen A."/>
            <person name="Lutzoni F."/>
            <person name="Magnuson J."/>
            <person name="Mondo S."/>
            <person name="Nolan M."/>
            <person name="Ohm R."/>
            <person name="Pangilinan J."/>
            <person name="Park H.-J."/>
            <person name="Ramirez L."/>
            <person name="Alfaro M."/>
            <person name="Sun H."/>
            <person name="Tritt A."/>
            <person name="Yoshinaga Y."/>
            <person name="Zwiers L.-H."/>
            <person name="Turgeon B."/>
            <person name="Goodwin S."/>
            <person name="Spatafora J."/>
            <person name="Crous P."/>
            <person name="Grigoriev I."/>
        </authorList>
    </citation>
    <scope>NUCLEOTIDE SEQUENCE</scope>
    <source>
        <strain evidence="2">CBS 113979</strain>
    </source>
</reference>
<dbReference type="OrthoDB" id="2253354at2759"/>
<feature type="region of interest" description="Disordered" evidence="1">
    <location>
        <begin position="206"/>
        <end position="247"/>
    </location>
</feature>
<keyword evidence="3" id="KW-1185">Reference proteome</keyword>
<accession>A0A6G1GTX4</accession>
<evidence type="ECO:0000256" key="1">
    <source>
        <dbReference type="SAM" id="MobiDB-lite"/>
    </source>
</evidence>
<proteinExistence type="predicted"/>
<feature type="compositionally biased region" description="Pro residues" evidence="1">
    <location>
        <begin position="238"/>
        <end position="247"/>
    </location>
</feature>
<evidence type="ECO:0000313" key="3">
    <source>
        <dbReference type="Proteomes" id="UP000800041"/>
    </source>
</evidence>
<dbReference type="InterPro" id="IPR035213">
    <property type="entry name" value="DUF5321"/>
</dbReference>
<gene>
    <name evidence="2" type="ORF">K402DRAFT_395876</name>
</gene>
<dbReference type="Pfam" id="PF17254">
    <property type="entry name" value="DUF5321"/>
    <property type="match status" value="1"/>
</dbReference>
<name>A0A6G1GTX4_9PEZI</name>
<organism evidence="2 3">
    <name type="scientific">Aulographum hederae CBS 113979</name>
    <dbReference type="NCBI Taxonomy" id="1176131"/>
    <lineage>
        <taxon>Eukaryota</taxon>
        <taxon>Fungi</taxon>
        <taxon>Dikarya</taxon>
        <taxon>Ascomycota</taxon>
        <taxon>Pezizomycotina</taxon>
        <taxon>Dothideomycetes</taxon>
        <taxon>Pleosporomycetidae</taxon>
        <taxon>Aulographales</taxon>
        <taxon>Aulographaceae</taxon>
    </lineage>
</organism>
<dbReference type="EMBL" id="ML977169">
    <property type="protein sequence ID" value="KAF1984209.1"/>
    <property type="molecule type" value="Genomic_DNA"/>
</dbReference>